<reference evidence="13" key="2">
    <citation type="submission" date="2020-08" db="UniProtKB">
        <authorList>
            <consortium name="EnsemblMetazoa"/>
        </authorList>
    </citation>
    <scope>IDENTIFICATION</scope>
    <source>
        <strain evidence="13">LVP_AGWG</strain>
    </source>
</reference>
<evidence type="ECO:0000256" key="12">
    <source>
        <dbReference type="RuleBase" id="RU000679"/>
    </source>
</evidence>
<dbReference type="PANTHER" id="PTHR11690:SF288">
    <property type="entry name" value="AMILORIDE-SENSITIVE NA+ CHANNEL-RELATED"/>
    <property type="match status" value="1"/>
</dbReference>
<evidence type="ECO:0000256" key="2">
    <source>
        <dbReference type="ARBA" id="ARBA00007193"/>
    </source>
</evidence>
<evidence type="ECO:0000256" key="1">
    <source>
        <dbReference type="ARBA" id="ARBA00004141"/>
    </source>
</evidence>
<dbReference type="Gene3D" id="1.10.287.770">
    <property type="entry name" value="YojJ-like"/>
    <property type="match status" value="1"/>
</dbReference>
<dbReference type="OrthoDB" id="7756562at2759"/>
<dbReference type="PANTHER" id="PTHR11690">
    <property type="entry name" value="AMILORIDE-SENSITIVE SODIUM CHANNEL-RELATED"/>
    <property type="match status" value="1"/>
</dbReference>
<protein>
    <submittedName>
        <fullName evidence="13">Uncharacterized protein</fullName>
    </submittedName>
</protein>
<keyword evidence="4 12" id="KW-0894">Sodium channel</keyword>
<dbReference type="Gene3D" id="1.10.287.820">
    <property type="entry name" value="Acid-sensing ion channel domain"/>
    <property type="match status" value="1"/>
</dbReference>
<accession>A0A6R5GXV4</accession>
<keyword evidence="7" id="KW-0915">Sodium</keyword>
<proteinExistence type="inferred from homology"/>
<keyword evidence="9" id="KW-0472">Membrane</keyword>
<dbReference type="PRINTS" id="PR01078">
    <property type="entry name" value="AMINACHANNEL"/>
</dbReference>
<sequence length="460" mass="52756">MVQNTLHYEGTRRGVLFSKQHPRNELHRFTEEISSGTALVDCGICPLDVWLRIDRLMAVLQICDEFFHVKSKYLNMYHQVSHENIVPVLQKLSPLVNQTILTCRVNGVRCNELFTETITDEGICFTFNGFSSYDMFKDGVLHDEYQYLNEPKNVTNWSMDEGYTVENSRKAYPIRALGSGFAAGLTMRLMALDSNIEEHCREQQGFKVTIHAPNEYPQVSKKFSLVTHSHDVALAVRPIIMQTSFELRDYDPQRRNCYFHYERQLKFFEVYTQANCEVECVTNYTLEACGCVKFSMPRSPGTRLCQTSEIICVINAEYNMLKRTLEESGGSACDCIPSCISIQYDAEITQSKCDFKKTLDLRLGHDNPAIKEGLKSRQISKLAIYFKEVQFITSKRSELFGLTDFVANCGGILGLCLGVSLFSLIELLYFCLARPMLLVRDSFNKKRNIKVVEEANVRRF</sequence>
<dbReference type="GO" id="GO:0005886">
    <property type="term" value="C:plasma membrane"/>
    <property type="evidence" value="ECO:0007669"/>
    <property type="project" value="TreeGrafter"/>
</dbReference>
<reference evidence="13 14" key="1">
    <citation type="submission" date="2017-06" db="EMBL/GenBank/DDBJ databases">
        <title>Aedes aegypti genome working group (AGWG) sequencing and assembly.</title>
        <authorList>
            <consortium name="Aedes aegypti Genome Working Group (AGWG)"/>
            <person name="Matthews B.J."/>
        </authorList>
    </citation>
    <scope>NUCLEOTIDE SEQUENCE [LARGE SCALE GENOMIC DNA]</scope>
    <source>
        <strain evidence="13 14">LVP_AGWG</strain>
    </source>
</reference>
<keyword evidence="5 12" id="KW-0812">Transmembrane</keyword>
<evidence type="ECO:0000256" key="3">
    <source>
        <dbReference type="ARBA" id="ARBA00022448"/>
    </source>
</evidence>
<dbReference type="EnsemblMetazoa" id="AAEL000552-RB">
    <property type="protein sequence ID" value="AAEL000552-PB"/>
    <property type="gene ID" value="AAEL000552"/>
</dbReference>
<keyword evidence="6" id="KW-1133">Transmembrane helix</keyword>
<evidence type="ECO:0000313" key="14">
    <source>
        <dbReference type="Proteomes" id="UP000008820"/>
    </source>
</evidence>
<evidence type="ECO:0000256" key="7">
    <source>
        <dbReference type="ARBA" id="ARBA00023053"/>
    </source>
</evidence>
<name>A0A6R5GXV4_AEDAE</name>
<keyword evidence="10 12" id="KW-0739">Sodium transport</keyword>
<gene>
    <name evidence="13" type="primary">5563696</name>
</gene>
<comment type="subcellular location">
    <subcellularLocation>
        <location evidence="1">Membrane</location>
        <topology evidence="1">Multi-pass membrane protein</topology>
    </subcellularLocation>
</comment>
<keyword evidence="3 12" id="KW-0813">Transport</keyword>
<dbReference type="Pfam" id="PF00858">
    <property type="entry name" value="ASC"/>
    <property type="match status" value="1"/>
</dbReference>
<evidence type="ECO:0000313" key="13">
    <source>
        <dbReference type="EnsemblMetazoa" id="AAEL000552-PB"/>
    </source>
</evidence>
<evidence type="ECO:0000256" key="11">
    <source>
        <dbReference type="ARBA" id="ARBA00023303"/>
    </source>
</evidence>
<dbReference type="InParanoid" id="A0A6R5GXV4"/>
<organism evidence="13 14">
    <name type="scientific">Aedes aegypti</name>
    <name type="common">Yellowfever mosquito</name>
    <name type="synonym">Culex aegypti</name>
    <dbReference type="NCBI Taxonomy" id="7159"/>
    <lineage>
        <taxon>Eukaryota</taxon>
        <taxon>Metazoa</taxon>
        <taxon>Ecdysozoa</taxon>
        <taxon>Arthropoda</taxon>
        <taxon>Hexapoda</taxon>
        <taxon>Insecta</taxon>
        <taxon>Pterygota</taxon>
        <taxon>Neoptera</taxon>
        <taxon>Endopterygota</taxon>
        <taxon>Diptera</taxon>
        <taxon>Nematocera</taxon>
        <taxon>Culicoidea</taxon>
        <taxon>Culicidae</taxon>
        <taxon>Culicinae</taxon>
        <taxon>Aedini</taxon>
        <taxon>Aedes</taxon>
        <taxon>Stegomyia</taxon>
    </lineage>
</organism>
<evidence type="ECO:0000256" key="8">
    <source>
        <dbReference type="ARBA" id="ARBA00023065"/>
    </source>
</evidence>
<evidence type="ECO:0000256" key="5">
    <source>
        <dbReference type="ARBA" id="ARBA00022692"/>
    </source>
</evidence>
<evidence type="ECO:0000256" key="4">
    <source>
        <dbReference type="ARBA" id="ARBA00022461"/>
    </source>
</evidence>
<keyword evidence="14" id="KW-1185">Reference proteome</keyword>
<keyword evidence="8 12" id="KW-0406">Ion transport</keyword>
<evidence type="ECO:0000256" key="10">
    <source>
        <dbReference type="ARBA" id="ARBA00023201"/>
    </source>
</evidence>
<comment type="similarity">
    <text evidence="2 12">Belongs to the amiloride-sensitive sodium channel (TC 1.A.6) family.</text>
</comment>
<dbReference type="GO" id="GO:0015280">
    <property type="term" value="F:ligand-gated sodium channel activity"/>
    <property type="evidence" value="ECO:0007669"/>
    <property type="project" value="TreeGrafter"/>
</dbReference>
<keyword evidence="11 12" id="KW-0407">Ion channel</keyword>
<dbReference type="Proteomes" id="UP000008820">
    <property type="component" value="Chromosome 3"/>
</dbReference>
<dbReference type="InterPro" id="IPR001873">
    <property type="entry name" value="ENaC"/>
</dbReference>
<dbReference type="AlphaFoldDB" id="A0A6R5GXV4"/>
<evidence type="ECO:0000256" key="9">
    <source>
        <dbReference type="ARBA" id="ARBA00023136"/>
    </source>
</evidence>
<evidence type="ECO:0000256" key="6">
    <source>
        <dbReference type="ARBA" id="ARBA00022989"/>
    </source>
</evidence>